<dbReference type="GO" id="GO:0003700">
    <property type="term" value="F:DNA-binding transcription factor activity"/>
    <property type="evidence" value="ECO:0007669"/>
    <property type="project" value="InterPro"/>
</dbReference>
<evidence type="ECO:0000313" key="5">
    <source>
        <dbReference type="EMBL" id="TKC99017.1"/>
    </source>
</evidence>
<dbReference type="GO" id="GO:0043565">
    <property type="term" value="F:sequence-specific DNA binding"/>
    <property type="evidence" value="ECO:0007669"/>
    <property type="project" value="InterPro"/>
</dbReference>
<dbReference type="Proteomes" id="UP000309215">
    <property type="component" value="Unassembled WGS sequence"/>
</dbReference>
<dbReference type="Pfam" id="PF20240">
    <property type="entry name" value="DUF6597"/>
    <property type="match status" value="1"/>
</dbReference>
<feature type="domain" description="HTH araC/xylS-type" evidence="4">
    <location>
        <begin position="157"/>
        <end position="255"/>
    </location>
</feature>
<evidence type="ECO:0000313" key="6">
    <source>
        <dbReference type="Proteomes" id="UP000309215"/>
    </source>
</evidence>
<dbReference type="PROSITE" id="PS01124">
    <property type="entry name" value="HTH_ARAC_FAMILY_2"/>
    <property type="match status" value="1"/>
</dbReference>
<dbReference type="EMBL" id="SSMQ01000061">
    <property type="protein sequence ID" value="TKC99017.1"/>
    <property type="molecule type" value="Genomic_DNA"/>
</dbReference>
<dbReference type="AlphaFoldDB" id="A0A4U1IXS7"/>
<dbReference type="InterPro" id="IPR046532">
    <property type="entry name" value="DUF6597"/>
</dbReference>
<dbReference type="InterPro" id="IPR050204">
    <property type="entry name" value="AraC_XylS_family_regulators"/>
</dbReference>
<dbReference type="RefSeq" id="WP_136934259.1">
    <property type="nucleotide sequence ID" value="NZ_SSMQ01000061.1"/>
</dbReference>
<evidence type="ECO:0000256" key="2">
    <source>
        <dbReference type="ARBA" id="ARBA00023125"/>
    </source>
</evidence>
<proteinExistence type="predicted"/>
<keyword evidence="2" id="KW-0238">DNA-binding</keyword>
<accession>A0A4U1IXS7</accession>
<evidence type="ECO:0000256" key="1">
    <source>
        <dbReference type="ARBA" id="ARBA00023015"/>
    </source>
</evidence>
<protein>
    <submittedName>
        <fullName evidence="5">AraC family transcriptional regulator</fullName>
    </submittedName>
</protein>
<evidence type="ECO:0000256" key="3">
    <source>
        <dbReference type="ARBA" id="ARBA00023163"/>
    </source>
</evidence>
<dbReference type="InterPro" id="IPR018060">
    <property type="entry name" value="HTH_AraC"/>
</dbReference>
<dbReference type="OrthoDB" id="112032at2"/>
<dbReference type="SMART" id="SM00342">
    <property type="entry name" value="HTH_ARAC"/>
    <property type="match status" value="1"/>
</dbReference>
<dbReference type="Gene3D" id="1.10.10.60">
    <property type="entry name" value="Homeodomain-like"/>
    <property type="match status" value="1"/>
</dbReference>
<dbReference type="PROSITE" id="PS00041">
    <property type="entry name" value="HTH_ARAC_FAMILY_1"/>
    <property type="match status" value="1"/>
</dbReference>
<keyword evidence="6" id="KW-1185">Reference proteome</keyword>
<keyword evidence="3" id="KW-0804">Transcription</keyword>
<dbReference type="InterPro" id="IPR018062">
    <property type="entry name" value="HTH_AraC-typ_CS"/>
</dbReference>
<organism evidence="5 6">
    <name type="scientific">Polyangium fumosum</name>
    <dbReference type="NCBI Taxonomy" id="889272"/>
    <lineage>
        <taxon>Bacteria</taxon>
        <taxon>Pseudomonadati</taxon>
        <taxon>Myxococcota</taxon>
        <taxon>Polyangia</taxon>
        <taxon>Polyangiales</taxon>
        <taxon>Polyangiaceae</taxon>
        <taxon>Polyangium</taxon>
    </lineage>
</organism>
<dbReference type="PANTHER" id="PTHR46796:SF15">
    <property type="entry name" value="BLL1074 PROTEIN"/>
    <property type="match status" value="1"/>
</dbReference>
<name>A0A4U1IXS7_9BACT</name>
<gene>
    <name evidence="5" type="ORF">E8A74_39335</name>
</gene>
<dbReference type="PANTHER" id="PTHR46796">
    <property type="entry name" value="HTH-TYPE TRANSCRIPTIONAL ACTIVATOR RHAS-RELATED"/>
    <property type="match status" value="1"/>
</dbReference>
<sequence length="273" mass="29894">MPTPHTADATPSIFALPPPDLSTQIDFCWATKRSGGSGTTFHEFFPDAGAHLIFRHSPAGCRMVLVGPATERATVERVAGGEYLGIRFRAGQAPRFADVRSSELTDGCVEVTRVRGIPIESLAEQLRALPDLGSRQRAFANLVRDAAPPLVTDARCRRATLLLEAHGGQLRVDALADALGLHTRSLERLFLDQFGMTPKRMARLVRLRNVLGALHSGAFATLAELAQTCGYADQPHLIRDFKTLTDRLPGEKGAHRSRQLVRADTRIVHRVRP</sequence>
<keyword evidence="1" id="KW-0805">Transcription regulation</keyword>
<dbReference type="Pfam" id="PF12833">
    <property type="entry name" value="HTH_18"/>
    <property type="match status" value="1"/>
</dbReference>
<reference evidence="5 6" key="1">
    <citation type="submission" date="2019-04" db="EMBL/GenBank/DDBJ databases">
        <authorList>
            <person name="Li Y."/>
            <person name="Wang J."/>
        </authorList>
    </citation>
    <scope>NUCLEOTIDE SEQUENCE [LARGE SCALE GENOMIC DNA]</scope>
    <source>
        <strain evidence="5 6">DSM 14668</strain>
    </source>
</reference>
<evidence type="ECO:0000259" key="4">
    <source>
        <dbReference type="PROSITE" id="PS01124"/>
    </source>
</evidence>
<comment type="caution">
    <text evidence="5">The sequence shown here is derived from an EMBL/GenBank/DDBJ whole genome shotgun (WGS) entry which is preliminary data.</text>
</comment>